<dbReference type="SUPFAM" id="SSF52540">
    <property type="entry name" value="P-loop containing nucleoside triphosphate hydrolases"/>
    <property type="match status" value="1"/>
</dbReference>
<evidence type="ECO:0008006" key="5">
    <source>
        <dbReference type="Google" id="ProtNLM"/>
    </source>
</evidence>
<gene>
    <name evidence="3" type="ORF">IIA_05617</name>
</gene>
<name>A0A9W5K221_BACC8</name>
<dbReference type="InterPro" id="IPR027417">
    <property type="entry name" value="P-loop_NTPase"/>
</dbReference>
<comment type="caution">
    <text evidence="3">The sequence shown here is derived from an EMBL/GenBank/DDBJ whole genome shotgun (WGS) entry which is preliminary data.</text>
</comment>
<dbReference type="CDD" id="cd01026">
    <property type="entry name" value="TOPRIM_OLD"/>
    <property type="match status" value="1"/>
</dbReference>
<dbReference type="InterPro" id="IPR051396">
    <property type="entry name" value="Bact_Antivir_Def_Nuclease"/>
</dbReference>
<accession>A0A9W5K221</accession>
<dbReference type="Pfam" id="PF20469">
    <property type="entry name" value="OLD-like_TOPRIM"/>
    <property type="match status" value="1"/>
</dbReference>
<dbReference type="AlphaFoldDB" id="A0A9W5K221"/>
<dbReference type="InterPro" id="IPR034139">
    <property type="entry name" value="TOPRIM_OLD"/>
</dbReference>
<reference evidence="3" key="1">
    <citation type="submission" date="2012-04" db="EMBL/GenBank/DDBJ databases">
        <title>The Genome Sequence of Bacillus cereus VD014.</title>
        <authorList>
            <consortium name="The Broad Institute Genome Sequencing Platform"/>
            <consortium name="The Broad Institute Genome Sequencing Center for Infectious Disease"/>
            <person name="Feldgarden M."/>
            <person name="Van der Auwera G.A."/>
            <person name="Mahillon J."/>
            <person name="Duprez V."/>
            <person name="Timmery S."/>
            <person name="Mattelet C."/>
            <person name="Dierick K."/>
            <person name="Sun M."/>
            <person name="Yu Z."/>
            <person name="Zhu L."/>
            <person name="Hu X."/>
            <person name="Shank E.B."/>
            <person name="Swiecicka I."/>
            <person name="Hansen B.M."/>
            <person name="Andrup L."/>
            <person name="Young S.K."/>
            <person name="Zeng Q."/>
            <person name="Gargeya S."/>
            <person name="Fitzgerald M."/>
            <person name="Haas B."/>
            <person name="Abouelleil A."/>
            <person name="Alvarado L."/>
            <person name="Arachchi H.M."/>
            <person name="Berlin A."/>
            <person name="Chapman S.B."/>
            <person name="Goldberg J."/>
            <person name="Griggs A."/>
            <person name="Gujja S."/>
            <person name="Hansen M."/>
            <person name="Howarth C."/>
            <person name="Imamovic A."/>
            <person name="Larimer J."/>
            <person name="McCowen C."/>
            <person name="Montmayeur A."/>
            <person name="Murphy C."/>
            <person name="Neiman D."/>
            <person name="Pearson M."/>
            <person name="Priest M."/>
            <person name="Roberts A."/>
            <person name="Saif S."/>
            <person name="Shea T."/>
            <person name="Sisk P."/>
            <person name="Sykes S."/>
            <person name="Wortman J."/>
            <person name="Nusbaum C."/>
            <person name="Birren B."/>
        </authorList>
    </citation>
    <scope>NUCLEOTIDE SEQUENCE</scope>
    <source>
        <strain evidence="3">VD014</strain>
    </source>
</reference>
<evidence type="ECO:0000259" key="2">
    <source>
        <dbReference type="Pfam" id="PF20469"/>
    </source>
</evidence>
<dbReference type="InterPro" id="IPR041685">
    <property type="entry name" value="AAA_GajA/Old/RecF-like"/>
</dbReference>
<dbReference type="Pfam" id="PF13175">
    <property type="entry name" value="AAA_15"/>
    <property type="match status" value="1"/>
</dbReference>
<dbReference type="PANTHER" id="PTHR43581">
    <property type="entry name" value="ATP/GTP PHOSPHATASE"/>
    <property type="match status" value="1"/>
</dbReference>
<feature type="domain" description="Endonuclease GajA/Old nuclease/RecF-like AAA" evidence="1">
    <location>
        <begin position="1"/>
        <end position="381"/>
    </location>
</feature>
<feature type="domain" description="OLD protein-like TOPRIM" evidence="2">
    <location>
        <begin position="430"/>
        <end position="499"/>
    </location>
</feature>
<dbReference type="EMBL" id="AHER01000061">
    <property type="protein sequence ID" value="EJR12424.1"/>
    <property type="molecule type" value="Genomic_DNA"/>
</dbReference>
<sequence length="692" mass="80348">MYISNINITNYKNFRTNSIDFNNGINVILGHNNAGKSNLLQALALIFNSNSKKHLSIDDFNKNIPIEELKEYPPSIKITATLKQDDCEDLMSDDLVTVSNWLTRLEEPYEAKLQYEFYLPTKFHEKYQSVINEAENIFEVWQVIQDEFLRLYTYKIWGGESTNQITADSESLQKFDFQFLDAIRDVERDMFSGKNTLLKNVLDFFMDYNIKSDKTLEKEQKEAEIKIKKKKFGESAGDLISLLNERMTEGKKHILSYAQDIGASYDKSTPNFDGSITDIELYSALKLIVEYKTGIKMPIINNGLGYNNLIFMSLLLAKMQVDASEDYLGSNAKVYPMLVIEEPEAHLHPTMQRQLLNFLKKNLKNKKVRQIFVTTHSTHIAGAVNLDELICIYKNKSETLIGYPGKTFGDNKKSKKYVQRFLDATKSNMLFAEKIIFVEGLAEQLLMYIFAEYLNVSLEDNHIAVINADGKYFDHFLHLFNISNPNAIRRKIACITDRDPEWKNLNPSDKSKKISFKKCYPFEMYIEETGYEYKRNEEKNGYPDNIRFFMQDENYGKTLEYDLVRFNPKFKGLVTESTTNRTEIFKLMDQYSEGKSLDTMLGSLNTSEENERIRKALADERLKWTDEDKKKALIASRYLNSVGKGENALELAYELEENLLKKNIAGEEESTKFKEFIVPDYIKEAIEWMCEE</sequence>
<dbReference type="RefSeq" id="WP_000275954.1">
    <property type="nucleotide sequence ID" value="NZ_JH792026.1"/>
</dbReference>
<evidence type="ECO:0000313" key="4">
    <source>
        <dbReference type="Proteomes" id="UP000006607"/>
    </source>
</evidence>
<dbReference type="Gene3D" id="3.40.50.300">
    <property type="entry name" value="P-loop containing nucleotide triphosphate hydrolases"/>
    <property type="match status" value="1"/>
</dbReference>
<evidence type="ECO:0000313" key="3">
    <source>
        <dbReference type="EMBL" id="EJR12424.1"/>
    </source>
</evidence>
<dbReference type="PANTHER" id="PTHR43581:SF4">
    <property type="entry name" value="ATP_GTP PHOSPHATASE"/>
    <property type="match status" value="1"/>
</dbReference>
<dbReference type="Proteomes" id="UP000006607">
    <property type="component" value="Unassembled WGS sequence"/>
</dbReference>
<proteinExistence type="predicted"/>
<evidence type="ECO:0000259" key="1">
    <source>
        <dbReference type="Pfam" id="PF13175"/>
    </source>
</evidence>
<organism evidence="3 4">
    <name type="scientific">Bacillus cereus (strain VD014)</name>
    <dbReference type="NCBI Taxonomy" id="1053223"/>
    <lineage>
        <taxon>Bacteria</taxon>
        <taxon>Bacillati</taxon>
        <taxon>Bacillota</taxon>
        <taxon>Bacilli</taxon>
        <taxon>Bacillales</taxon>
        <taxon>Bacillaceae</taxon>
        <taxon>Bacillus</taxon>
        <taxon>Bacillus cereus group</taxon>
    </lineage>
</organism>
<protein>
    <recommendedName>
        <fullName evidence="5">ATP-dependent endonuclease</fullName>
    </recommendedName>
</protein>